<name>A0ABP0GVS8_CLALP</name>
<organism evidence="2 3">
    <name type="scientific">Clavelina lepadiformis</name>
    <name type="common">Light-bulb sea squirt</name>
    <name type="synonym">Ascidia lepadiformis</name>
    <dbReference type="NCBI Taxonomy" id="159417"/>
    <lineage>
        <taxon>Eukaryota</taxon>
        <taxon>Metazoa</taxon>
        <taxon>Chordata</taxon>
        <taxon>Tunicata</taxon>
        <taxon>Ascidiacea</taxon>
        <taxon>Aplousobranchia</taxon>
        <taxon>Clavelinidae</taxon>
        <taxon>Clavelina</taxon>
    </lineage>
</organism>
<feature type="transmembrane region" description="Helical" evidence="1">
    <location>
        <begin position="153"/>
        <end position="179"/>
    </location>
</feature>
<feature type="transmembrane region" description="Helical" evidence="1">
    <location>
        <begin position="342"/>
        <end position="362"/>
    </location>
</feature>
<evidence type="ECO:0000313" key="3">
    <source>
        <dbReference type="Proteomes" id="UP001642483"/>
    </source>
</evidence>
<evidence type="ECO:0008006" key="4">
    <source>
        <dbReference type="Google" id="ProtNLM"/>
    </source>
</evidence>
<dbReference type="EMBL" id="CAWYQH010000152">
    <property type="protein sequence ID" value="CAK8695762.1"/>
    <property type="molecule type" value="Genomic_DNA"/>
</dbReference>
<feature type="transmembrane region" description="Helical" evidence="1">
    <location>
        <begin position="75"/>
        <end position="94"/>
    </location>
</feature>
<feature type="transmembrane region" description="Helical" evidence="1">
    <location>
        <begin position="199"/>
        <end position="222"/>
    </location>
</feature>
<protein>
    <recommendedName>
        <fullName evidence="4">G-protein coupled receptors family 1 profile domain-containing protein</fullName>
    </recommendedName>
</protein>
<feature type="transmembrane region" description="Helical" evidence="1">
    <location>
        <begin position="114"/>
        <end position="132"/>
    </location>
</feature>
<feature type="transmembrane region" description="Helical" evidence="1">
    <location>
        <begin position="32"/>
        <end position="54"/>
    </location>
</feature>
<proteinExistence type="predicted"/>
<evidence type="ECO:0000256" key="1">
    <source>
        <dbReference type="SAM" id="Phobius"/>
    </source>
</evidence>
<keyword evidence="1" id="KW-0472">Membrane</keyword>
<comment type="caution">
    <text evidence="2">The sequence shown here is derived from an EMBL/GenBank/DDBJ whole genome shotgun (WGS) entry which is preliminary data.</text>
</comment>
<gene>
    <name evidence="2" type="ORF">CVLEPA_LOCUS28986</name>
</gene>
<reference evidence="2 3" key="1">
    <citation type="submission" date="2024-02" db="EMBL/GenBank/DDBJ databases">
        <authorList>
            <person name="Daric V."/>
            <person name="Darras S."/>
        </authorList>
    </citation>
    <scope>NUCLEOTIDE SEQUENCE [LARGE SCALE GENOMIC DNA]</scope>
</reference>
<accession>A0ABP0GVS8</accession>
<feature type="transmembrane region" description="Helical" evidence="1">
    <location>
        <begin position="301"/>
        <end position="322"/>
    </location>
</feature>
<dbReference type="Proteomes" id="UP001642483">
    <property type="component" value="Unassembled WGS sequence"/>
</dbReference>
<evidence type="ECO:0000313" key="2">
    <source>
        <dbReference type="EMBL" id="CAK8695762.1"/>
    </source>
</evidence>
<keyword evidence="1" id="KW-1133">Transmembrane helix</keyword>
<keyword evidence="3" id="KW-1185">Reference proteome</keyword>
<sequence length="371" mass="41556">MPFSNSISFTPATTNLSNGSDFVLDGNGRTDWILPIVVNSVLLLLTIWIIISLIDHGIRTEKWSLKRRDELKLSSGIVYTSTIVNAFLALARFVASMVSFQVAFQDYCENAEDAAFYIYGFSIFSVHLFLWLRQRIFYTNSMLGIQFNVLLKILSAISIVLIFGAGLIVILLINIPSLYKPTPEGCTYKPSPEMENNLFKILLVGALLVILGQLIMVGLFIYPLQIVAGTNESCFSWQSIWKSSNISESGESRSTVMEVVSGTQPSMTSNVGTVRSQSAVPDLNKGKSGKRKRSSKTVRQVIGRTVILQICLITVYILRLVVTNFVLEKYANRRVYNTLTDLNVFIDLMLIILSYTCCKEMFVSPILRCMK</sequence>
<keyword evidence="1" id="KW-0812">Transmembrane</keyword>